<dbReference type="NCBIfam" id="TIGR00055">
    <property type="entry name" value="uppS"/>
    <property type="match status" value="1"/>
</dbReference>
<reference evidence="3" key="1">
    <citation type="journal article" date="2023" name="PeerJ">
        <title>Selection and evaluation of lactic acid bacteria from chicken feces in Thailand as potential probiotics.</title>
        <authorList>
            <person name="Khurajog B."/>
            <person name="Disastra Y."/>
            <person name="Lawwyne L.D."/>
            <person name="Sirichokchatchawan W."/>
            <person name="Niyomtham W."/>
            <person name="Yindee J."/>
            <person name="Hampson D.J."/>
            <person name="Prapasarakul N."/>
        </authorList>
    </citation>
    <scope>NUCLEOTIDE SEQUENCE</scope>
    <source>
        <strain evidence="3">BF9</strain>
    </source>
</reference>
<proteinExistence type="inferred from homology"/>
<feature type="binding site" evidence="2">
    <location>
        <begin position="69"/>
        <end position="71"/>
    </location>
    <ligand>
        <name>substrate</name>
    </ligand>
</feature>
<dbReference type="SUPFAM" id="SSF64005">
    <property type="entry name" value="Undecaprenyl diphosphate synthase"/>
    <property type="match status" value="1"/>
</dbReference>
<dbReference type="InterPro" id="IPR036424">
    <property type="entry name" value="UPP_synth-like_sf"/>
</dbReference>
<dbReference type="GO" id="GO:0008834">
    <property type="term" value="F:ditrans,polycis-undecaprenyl-diphosphate synthase [(2E,6E)-farnesyl-diphosphate specific] activity"/>
    <property type="evidence" value="ECO:0007669"/>
    <property type="project" value="TreeGrafter"/>
</dbReference>
<comment type="subunit">
    <text evidence="2">Homodimer.</text>
</comment>
<feature type="active site" evidence="2">
    <location>
        <position position="24"/>
    </location>
</feature>
<evidence type="ECO:0000313" key="3">
    <source>
        <dbReference type="EMBL" id="MDV2620318.1"/>
    </source>
</evidence>
<dbReference type="InterPro" id="IPR018520">
    <property type="entry name" value="UPP_synth-like_CS"/>
</dbReference>
<evidence type="ECO:0000313" key="4">
    <source>
        <dbReference type="Proteomes" id="UP001280897"/>
    </source>
</evidence>
<organism evidence="3 4">
    <name type="scientific">Pediococcus acidilactici</name>
    <dbReference type="NCBI Taxonomy" id="1254"/>
    <lineage>
        <taxon>Bacteria</taxon>
        <taxon>Bacillati</taxon>
        <taxon>Bacillota</taxon>
        <taxon>Bacilli</taxon>
        <taxon>Lactobacillales</taxon>
        <taxon>Lactobacillaceae</taxon>
        <taxon>Pediococcus</taxon>
        <taxon>Pediococcus acidilactici group</taxon>
    </lineage>
</organism>
<protein>
    <recommendedName>
        <fullName evidence="2">Isoprenyl transferase</fullName>
        <ecNumber evidence="2">2.5.1.-</ecNumber>
    </recommendedName>
</protein>
<dbReference type="FunFam" id="3.40.1180.10:FF:000001">
    <property type="entry name" value="(2E,6E)-farnesyl-diphosphate-specific ditrans,polycis-undecaprenyl-diphosphate synthase"/>
    <property type="match status" value="1"/>
</dbReference>
<feature type="binding site" evidence="2">
    <location>
        <position position="195"/>
    </location>
    <ligand>
        <name>substrate</name>
    </ligand>
</feature>
<dbReference type="Pfam" id="PF01255">
    <property type="entry name" value="Prenyltransf"/>
    <property type="match status" value="1"/>
</dbReference>
<sequence>MKANQQSKITLNENIPNHVAIIMDGNGRWAQRRFMPRVAGHKRGMEVVKTITKAASSLGVKVLTLYAFSTENWKRPQDEVSFLMKLPITFFDTFVPELIEQGVRVKVTGNIEGLPQATQDAVNRAISDTAHGTKMILNFALNYGSRDELTQMTRSIAQQVANGEIVPEAIDEQLIARNLQTSFLGDLADPDLLIRTSGEERISNFLLWQIAYSELVFTDTLWPDFNEQTFMEMIKEYQKRDRRFGAIKK</sequence>
<comment type="similarity">
    <text evidence="2">Belongs to the UPP synthase family.</text>
</comment>
<dbReference type="PROSITE" id="PS01066">
    <property type="entry name" value="UPP_SYNTHASE"/>
    <property type="match status" value="1"/>
</dbReference>
<feature type="binding site" evidence="2">
    <location>
        <begin position="201"/>
        <end position="203"/>
    </location>
    <ligand>
        <name>substrate</name>
    </ligand>
</feature>
<comment type="caution">
    <text evidence="3">The sequence shown here is derived from an EMBL/GenBank/DDBJ whole genome shotgun (WGS) entry which is preliminary data.</text>
</comment>
<feature type="binding site" evidence="2">
    <location>
        <position position="214"/>
    </location>
    <ligand>
        <name>Mg(2+)</name>
        <dbReference type="ChEBI" id="CHEBI:18420"/>
    </ligand>
</feature>
<comment type="cofactor">
    <cofactor evidence="2">
        <name>Mg(2+)</name>
        <dbReference type="ChEBI" id="CHEBI:18420"/>
    </cofactor>
    <text evidence="2">Binds 2 magnesium ions per subunit.</text>
</comment>
<feature type="binding site" evidence="2">
    <location>
        <position position="37"/>
    </location>
    <ligand>
        <name>substrate</name>
    </ligand>
</feature>
<name>A0AAN5Y5G0_PEDAC</name>
<dbReference type="CDD" id="cd00475">
    <property type="entry name" value="Cis_IPPS"/>
    <property type="match status" value="1"/>
</dbReference>
<accession>A0AAN5Y5G0</accession>
<dbReference type="GO" id="GO:0000287">
    <property type="term" value="F:magnesium ion binding"/>
    <property type="evidence" value="ECO:0007669"/>
    <property type="project" value="UniProtKB-UniRule"/>
</dbReference>
<dbReference type="NCBIfam" id="NF011405">
    <property type="entry name" value="PRK14830.1"/>
    <property type="match status" value="1"/>
</dbReference>
<dbReference type="EC" id="2.5.1.-" evidence="2"/>
<dbReference type="PANTHER" id="PTHR10291">
    <property type="entry name" value="DEHYDRODOLICHYL DIPHOSPHATE SYNTHASE FAMILY MEMBER"/>
    <property type="match status" value="1"/>
</dbReference>
<evidence type="ECO:0000256" key="1">
    <source>
        <dbReference type="ARBA" id="ARBA00022679"/>
    </source>
</evidence>
<dbReference type="AlphaFoldDB" id="A0AAN5Y5G0"/>
<evidence type="ECO:0000256" key="2">
    <source>
        <dbReference type="HAMAP-Rule" id="MF_01139"/>
    </source>
</evidence>
<dbReference type="GO" id="GO:0016094">
    <property type="term" value="P:polyprenol biosynthetic process"/>
    <property type="evidence" value="ECO:0007669"/>
    <property type="project" value="TreeGrafter"/>
</dbReference>
<dbReference type="InterPro" id="IPR001441">
    <property type="entry name" value="UPP_synth-like"/>
</dbReference>
<feature type="binding site" evidence="2">
    <location>
        <position position="75"/>
    </location>
    <ligand>
        <name>substrate</name>
    </ligand>
</feature>
<dbReference type="HAMAP" id="MF_01139">
    <property type="entry name" value="ISPT"/>
    <property type="match status" value="1"/>
</dbReference>
<keyword evidence="2" id="KW-0479">Metal-binding</keyword>
<comment type="function">
    <text evidence="2">Catalyzes the condensation of isopentenyl diphosphate (IPP) with allylic pyrophosphates generating different type of terpenoids.</text>
</comment>
<feature type="binding site" evidence="2">
    <location>
        <begin position="25"/>
        <end position="28"/>
    </location>
    <ligand>
        <name>substrate</name>
    </ligand>
</feature>
<gene>
    <name evidence="3" type="ORF">R0G89_01020</name>
</gene>
<feature type="binding site" evidence="2">
    <location>
        <position position="24"/>
    </location>
    <ligand>
        <name>Mg(2+)</name>
        <dbReference type="ChEBI" id="CHEBI:18420"/>
    </ligand>
</feature>
<keyword evidence="2" id="KW-0460">Magnesium</keyword>
<dbReference type="RefSeq" id="WP_002831542.1">
    <property type="nucleotide sequence ID" value="NZ_BJMF01000002.1"/>
</dbReference>
<dbReference type="EMBL" id="JAWJAV010000001">
    <property type="protein sequence ID" value="MDV2620318.1"/>
    <property type="molecule type" value="Genomic_DNA"/>
</dbReference>
<reference evidence="3" key="2">
    <citation type="submission" date="2023-10" db="EMBL/GenBank/DDBJ databases">
        <authorList>
            <person name="Khurajog B."/>
        </authorList>
    </citation>
    <scope>NUCLEOTIDE SEQUENCE</scope>
    <source>
        <strain evidence="3">BF9</strain>
    </source>
</reference>
<dbReference type="GO" id="GO:0030145">
    <property type="term" value="F:manganese ion binding"/>
    <property type="evidence" value="ECO:0007669"/>
    <property type="project" value="TreeGrafter"/>
</dbReference>
<dbReference type="KEGG" id="paci:A4V11_01345"/>
<keyword evidence="1 2" id="KW-0808">Transferase</keyword>
<dbReference type="Proteomes" id="UP001280897">
    <property type="component" value="Unassembled WGS sequence"/>
</dbReference>
<dbReference type="PANTHER" id="PTHR10291:SF0">
    <property type="entry name" value="DEHYDRODOLICHYL DIPHOSPHATE SYNTHASE 2"/>
    <property type="match status" value="1"/>
</dbReference>
<dbReference type="GO" id="GO:0005829">
    <property type="term" value="C:cytosol"/>
    <property type="evidence" value="ECO:0007669"/>
    <property type="project" value="TreeGrafter"/>
</dbReference>
<feature type="active site" description="Proton acceptor" evidence="2">
    <location>
        <position position="72"/>
    </location>
</feature>
<feature type="binding site" evidence="2">
    <location>
        <position position="41"/>
    </location>
    <ligand>
        <name>substrate</name>
    </ligand>
</feature>
<dbReference type="GeneID" id="57365813"/>
<feature type="binding site" evidence="2">
    <location>
        <position position="73"/>
    </location>
    <ligand>
        <name>substrate</name>
    </ligand>
</feature>
<dbReference type="Gene3D" id="3.40.1180.10">
    <property type="entry name" value="Decaprenyl diphosphate synthase-like"/>
    <property type="match status" value="1"/>
</dbReference>
<feature type="binding site" evidence="2">
    <location>
        <position position="29"/>
    </location>
    <ligand>
        <name>substrate</name>
    </ligand>
</feature>